<evidence type="ECO:0000256" key="1">
    <source>
        <dbReference type="SAM" id="SignalP"/>
    </source>
</evidence>
<evidence type="ECO:0000313" key="3">
    <source>
        <dbReference type="Proteomes" id="UP001218188"/>
    </source>
</evidence>
<reference evidence="2" key="1">
    <citation type="submission" date="2023-03" db="EMBL/GenBank/DDBJ databases">
        <title>Massive genome expansion in bonnet fungi (Mycena s.s.) driven by repeated elements and novel gene families across ecological guilds.</title>
        <authorList>
            <consortium name="Lawrence Berkeley National Laboratory"/>
            <person name="Harder C.B."/>
            <person name="Miyauchi S."/>
            <person name="Viragh M."/>
            <person name="Kuo A."/>
            <person name="Thoen E."/>
            <person name="Andreopoulos B."/>
            <person name="Lu D."/>
            <person name="Skrede I."/>
            <person name="Drula E."/>
            <person name="Henrissat B."/>
            <person name="Morin E."/>
            <person name="Kohler A."/>
            <person name="Barry K."/>
            <person name="LaButti K."/>
            <person name="Morin E."/>
            <person name="Salamov A."/>
            <person name="Lipzen A."/>
            <person name="Mereny Z."/>
            <person name="Hegedus B."/>
            <person name="Baldrian P."/>
            <person name="Stursova M."/>
            <person name="Weitz H."/>
            <person name="Taylor A."/>
            <person name="Grigoriev I.V."/>
            <person name="Nagy L.G."/>
            <person name="Martin F."/>
            <person name="Kauserud H."/>
        </authorList>
    </citation>
    <scope>NUCLEOTIDE SEQUENCE</scope>
    <source>
        <strain evidence="2">CBHHK200</strain>
    </source>
</reference>
<accession>A0AAD6WN77</accession>
<name>A0AAD6WN77_9AGAR</name>
<protein>
    <submittedName>
        <fullName evidence="2">Uncharacterized protein</fullName>
    </submittedName>
</protein>
<organism evidence="2 3">
    <name type="scientific">Mycena alexandri</name>
    <dbReference type="NCBI Taxonomy" id="1745969"/>
    <lineage>
        <taxon>Eukaryota</taxon>
        <taxon>Fungi</taxon>
        <taxon>Dikarya</taxon>
        <taxon>Basidiomycota</taxon>
        <taxon>Agaricomycotina</taxon>
        <taxon>Agaricomycetes</taxon>
        <taxon>Agaricomycetidae</taxon>
        <taxon>Agaricales</taxon>
        <taxon>Marasmiineae</taxon>
        <taxon>Mycenaceae</taxon>
        <taxon>Mycena</taxon>
    </lineage>
</organism>
<evidence type="ECO:0000313" key="2">
    <source>
        <dbReference type="EMBL" id="KAJ7020708.1"/>
    </source>
</evidence>
<gene>
    <name evidence="2" type="ORF">C8F04DRAFT_1143017</name>
</gene>
<feature type="non-terminal residue" evidence="2">
    <location>
        <position position="88"/>
    </location>
</feature>
<proteinExistence type="predicted"/>
<sequence>VNPRGCFGFILELAWVQRAQTSMVNSTPFDSFKWALLCPFTRRYSSVNIQLTFGHSYVLELDELFLRYLPSYFDLSRVSLIVGVLCCG</sequence>
<dbReference type="EMBL" id="JARJCM010000253">
    <property type="protein sequence ID" value="KAJ7020708.1"/>
    <property type="molecule type" value="Genomic_DNA"/>
</dbReference>
<feature type="signal peptide" evidence="1">
    <location>
        <begin position="1"/>
        <end position="21"/>
    </location>
</feature>
<keyword evidence="1" id="KW-0732">Signal</keyword>
<dbReference type="Proteomes" id="UP001218188">
    <property type="component" value="Unassembled WGS sequence"/>
</dbReference>
<keyword evidence="3" id="KW-1185">Reference proteome</keyword>
<dbReference type="AlphaFoldDB" id="A0AAD6WN77"/>
<comment type="caution">
    <text evidence="2">The sequence shown here is derived from an EMBL/GenBank/DDBJ whole genome shotgun (WGS) entry which is preliminary data.</text>
</comment>
<feature type="chain" id="PRO_5041973872" evidence="1">
    <location>
        <begin position="22"/>
        <end position="88"/>
    </location>
</feature>